<dbReference type="EMBL" id="VJXY01000065">
    <property type="protein sequence ID" value="MBD6620419.1"/>
    <property type="molecule type" value="Genomic_DNA"/>
</dbReference>
<dbReference type="PANTHER" id="PTHR13696:SF96">
    <property type="entry name" value="COBQ_COBB_MIND_PARA NUCLEOTIDE BINDING DOMAIN-CONTAINING PROTEIN"/>
    <property type="match status" value="1"/>
</dbReference>
<evidence type="ECO:0000313" key="2">
    <source>
        <dbReference type="EMBL" id="MBD6620419.1"/>
    </source>
</evidence>
<accession>A0AA40T3S9</accession>
<comment type="caution">
    <text evidence="2">The sequence shown here is derived from an EMBL/GenBank/DDBJ whole genome shotgun (WGS) entry which is preliminary data.</text>
</comment>
<name>A0AA40T3S9_9NOST</name>
<reference evidence="2" key="1">
    <citation type="submission" date="2019-07" db="EMBL/GenBank/DDBJ databases">
        <title>Toxilogical consequences of a new and cryptic species of cyanobacteria (Komarekiella delphini-convector) recovered from the epidermis of a bottlenose dolphin and 1500 ft. in the air.</title>
        <authorList>
            <person name="Brown A.O."/>
            <person name="Dvorak P."/>
            <person name="Villanueva C.D."/>
            <person name="Foss A.J."/>
            <person name="Garvey A.D."/>
            <person name="Gibson Q.A."/>
            <person name="Johansen J.R."/>
            <person name="Casamatta D.A."/>
        </authorList>
    </citation>
    <scope>NUCLEOTIDE SEQUENCE</scope>
    <source>
        <strain evidence="2">SJRDD-AB1</strain>
    </source>
</reference>
<gene>
    <name evidence="2" type="ORF">FNW02_32715</name>
</gene>
<proteinExistence type="predicted"/>
<evidence type="ECO:0000313" key="3">
    <source>
        <dbReference type="Proteomes" id="UP001165986"/>
    </source>
</evidence>
<dbReference type="CDD" id="cd02042">
    <property type="entry name" value="ParAB_family"/>
    <property type="match status" value="1"/>
</dbReference>
<dbReference type="InterPro" id="IPR002586">
    <property type="entry name" value="CobQ/CobB/MinD/ParA_Nub-bd_dom"/>
</dbReference>
<keyword evidence="3" id="KW-1185">Reference proteome</keyword>
<dbReference type="AlphaFoldDB" id="A0AA40T3S9"/>
<feature type="domain" description="CobQ/CobB/MinD/ParA nucleotide binding" evidence="1">
    <location>
        <begin position="4"/>
        <end position="184"/>
    </location>
</feature>
<organism evidence="2 3">
    <name type="scientific">Komarekiella delphini-convector SJRDD-AB1</name>
    <dbReference type="NCBI Taxonomy" id="2593771"/>
    <lineage>
        <taxon>Bacteria</taxon>
        <taxon>Bacillati</taxon>
        <taxon>Cyanobacteriota</taxon>
        <taxon>Cyanophyceae</taxon>
        <taxon>Nostocales</taxon>
        <taxon>Nostocaceae</taxon>
        <taxon>Komarekiella</taxon>
        <taxon>Komarekiella delphini-convector</taxon>
    </lineage>
</organism>
<dbReference type="InterPro" id="IPR050678">
    <property type="entry name" value="DNA_Partitioning_ATPase"/>
</dbReference>
<dbReference type="SUPFAM" id="SSF52540">
    <property type="entry name" value="P-loop containing nucleoside triphosphate hydrolases"/>
    <property type="match status" value="1"/>
</dbReference>
<dbReference type="Proteomes" id="UP001165986">
    <property type="component" value="Unassembled WGS sequence"/>
</dbReference>
<dbReference type="PANTHER" id="PTHR13696">
    <property type="entry name" value="P-LOOP CONTAINING NUCLEOSIDE TRIPHOSPHATE HYDROLASE"/>
    <property type="match status" value="1"/>
</dbReference>
<protein>
    <submittedName>
        <fullName evidence="2">AAA family ATPase</fullName>
    </submittedName>
</protein>
<dbReference type="InterPro" id="IPR027417">
    <property type="entry name" value="P-loop_NTPase"/>
</dbReference>
<dbReference type="PIRSF" id="PIRSF009320">
    <property type="entry name" value="Nuc_binding_HP_1000"/>
    <property type="match status" value="1"/>
</dbReference>
<dbReference type="Pfam" id="PF01656">
    <property type="entry name" value="CbiA"/>
    <property type="match status" value="1"/>
</dbReference>
<dbReference type="Gene3D" id="3.40.50.300">
    <property type="entry name" value="P-loop containing nucleotide triphosphate hydrolases"/>
    <property type="match status" value="1"/>
</dbReference>
<sequence length="211" mass="22949">MPVISFCNQKGGCGKTTAAVHFAFWLHKKRKKVHFIDADAQASGSFWMSALGNIIPTSKIIDANDLIEQLPVLAENYAFVVVDGAPNVTESTRAILCLSNVSVTPIQPTGLDLHSASEAIRLIKSAQKISGGLPLPAIFISRAAKNTRLKDEALTFLKEIPGVNLLKTVIHNRQAIADSFSQDTTVWSMKGAKEAAEEFDSLCQEIWSLLK</sequence>
<dbReference type="RefSeq" id="WP_191761682.1">
    <property type="nucleotide sequence ID" value="NZ_VJXY01000065.1"/>
</dbReference>
<evidence type="ECO:0000259" key="1">
    <source>
        <dbReference type="Pfam" id="PF01656"/>
    </source>
</evidence>